<feature type="region of interest" description="Disordered" evidence="6">
    <location>
        <begin position="1"/>
        <end position="39"/>
    </location>
</feature>
<feature type="transmembrane region" description="Helical" evidence="7">
    <location>
        <begin position="203"/>
        <end position="222"/>
    </location>
</feature>
<evidence type="ECO:0000256" key="5">
    <source>
        <dbReference type="ARBA" id="ARBA00023136"/>
    </source>
</evidence>
<keyword evidence="5 7" id="KW-0472">Membrane</keyword>
<dbReference type="PANTHER" id="PTHR21716:SF16">
    <property type="entry name" value="BLL1467 PROTEIN"/>
    <property type="match status" value="1"/>
</dbReference>
<feature type="transmembrane region" description="Helical" evidence="7">
    <location>
        <begin position="110"/>
        <end position="132"/>
    </location>
</feature>
<feature type="transmembrane region" description="Helical" evidence="7">
    <location>
        <begin position="351"/>
        <end position="377"/>
    </location>
</feature>
<feature type="transmembrane region" description="Helical" evidence="7">
    <location>
        <begin position="279"/>
        <end position="305"/>
    </location>
</feature>
<dbReference type="PANTHER" id="PTHR21716">
    <property type="entry name" value="TRANSMEMBRANE PROTEIN"/>
    <property type="match status" value="1"/>
</dbReference>
<evidence type="ECO:0000256" key="2">
    <source>
        <dbReference type="ARBA" id="ARBA00009773"/>
    </source>
</evidence>
<feature type="compositionally biased region" description="Low complexity" evidence="6">
    <location>
        <begin position="26"/>
        <end position="35"/>
    </location>
</feature>
<evidence type="ECO:0000256" key="4">
    <source>
        <dbReference type="ARBA" id="ARBA00022989"/>
    </source>
</evidence>
<proteinExistence type="inferred from homology"/>
<keyword evidence="9" id="KW-1185">Reference proteome</keyword>
<evidence type="ECO:0000256" key="7">
    <source>
        <dbReference type="SAM" id="Phobius"/>
    </source>
</evidence>
<name>A0ABU0YSI7_9PROT</name>
<protein>
    <submittedName>
        <fullName evidence="8">AI-2E family transporter</fullName>
    </submittedName>
</protein>
<dbReference type="Pfam" id="PF01594">
    <property type="entry name" value="AI-2E_transport"/>
    <property type="match status" value="1"/>
</dbReference>
<feature type="compositionally biased region" description="Low complexity" evidence="6">
    <location>
        <begin position="1"/>
        <end position="14"/>
    </location>
</feature>
<reference evidence="9" key="1">
    <citation type="submission" date="2023-08" db="EMBL/GenBank/DDBJ databases">
        <title>Rhodospirillaceae gen. nov., a novel taxon isolated from the Yangtze River Yuezi River estuary sludge.</title>
        <authorList>
            <person name="Ruan L."/>
        </authorList>
    </citation>
    <scope>NUCLEOTIDE SEQUENCE [LARGE SCALE GENOMIC DNA]</scope>
    <source>
        <strain evidence="9">R-7</strain>
    </source>
</reference>
<keyword evidence="4 7" id="KW-1133">Transmembrane helix</keyword>
<feature type="transmembrane region" description="Helical" evidence="7">
    <location>
        <begin position="312"/>
        <end position="331"/>
    </location>
</feature>
<feature type="transmembrane region" description="Helical" evidence="7">
    <location>
        <begin position="252"/>
        <end position="273"/>
    </location>
</feature>
<sequence>MAERAAAPAALVPAPLKPPAEPDEAAPPQTDAQPETPKKETLEEAMVNAERPLPTDPKTFYLGGLFFLAVLVACYFAQPIIVPVVMAFFLKMLLQPIVRLLARCRIPRPVSALLAMVMLAGVLVGLGFALSMPAASWGKTLSEGFPRLEQKLQPLQGPIRGLQEFLTKAEQAAGGGKEATPVAVERIGVFGLVFSGTRAALEGLLTTAVVLFFLMLSGDTFLRRGVEIMPNFEHKRRAVEISQQVEADVSTYLSTIIIMNVIVGLAVGIVMWLCGMPDPLLWAAIAFTLNFVPILGPFVGLGLFVLAGFMQFNEVGLALMPAALYLAIHVIEGELVTPAILARRFTLNPVAVIISIIFWYWMWGVPGAVLAVPMLAISKIICDRIKPLMALGHMLEGEEEGAAARYVARLTRRTAPAPARKSD</sequence>
<gene>
    <name evidence="8" type="ORF">Q8A70_23495</name>
</gene>
<dbReference type="EMBL" id="JAUYVI010000007">
    <property type="protein sequence ID" value="MDQ7250674.1"/>
    <property type="molecule type" value="Genomic_DNA"/>
</dbReference>
<keyword evidence="3 7" id="KW-0812">Transmembrane</keyword>
<feature type="transmembrane region" description="Helical" evidence="7">
    <location>
        <begin position="60"/>
        <end position="90"/>
    </location>
</feature>
<evidence type="ECO:0000256" key="3">
    <source>
        <dbReference type="ARBA" id="ARBA00022692"/>
    </source>
</evidence>
<evidence type="ECO:0000313" key="8">
    <source>
        <dbReference type="EMBL" id="MDQ7250674.1"/>
    </source>
</evidence>
<comment type="caution">
    <text evidence="8">The sequence shown here is derived from an EMBL/GenBank/DDBJ whole genome shotgun (WGS) entry which is preliminary data.</text>
</comment>
<accession>A0ABU0YSI7</accession>
<evidence type="ECO:0000256" key="6">
    <source>
        <dbReference type="SAM" id="MobiDB-lite"/>
    </source>
</evidence>
<evidence type="ECO:0000313" key="9">
    <source>
        <dbReference type="Proteomes" id="UP001230156"/>
    </source>
</evidence>
<dbReference type="Proteomes" id="UP001230156">
    <property type="component" value="Unassembled WGS sequence"/>
</dbReference>
<comment type="similarity">
    <text evidence="2">Belongs to the autoinducer-2 exporter (AI-2E) (TC 2.A.86) family.</text>
</comment>
<dbReference type="InterPro" id="IPR002549">
    <property type="entry name" value="AI-2E-like"/>
</dbReference>
<evidence type="ECO:0000256" key="1">
    <source>
        <dbReference type="ARBA" id="ARBA00004141"/>
    </source>
</evidence>
<comment type="subcellular location">
    <subcellularLocation>
        <location evidence="1">Membrane</location>
        <topology evidence="1">Multi-pass membrane protein</topology>
    </subcellularLocation>
</comment>
<organism evidence="8 9">
    <name type="scientific">Dongia sedimenti</name>
    <dbReference type="NCBI Taxonomy" id="3064282"/>
    <lineage>
        <taxon>Bacteria</taxon>
        <taxon>Pseudomonadati</taxon>
        <taxon>Pseudomonadota</taxon>
        <taxon>Alphaproteobacteria</taxon>
        <taxon>Rhodospirillales</taxon>
        <taxon>Dongiaceae</taxon>
        <taxon>Dongia</taxon>
    </lineage>
</organism>
<dbReference type="RefSeq" id="WP_379960265.1">
    <property type="nucleotide sequence ID" value="NZ_JAUYVI010000007.1"/>
</dbReference>